<accession>A0A8H5BU06</accession>
<feature type="region of interest" description="Disordered" evidence="2">
    <location>
        <begin position="1"/>
        <end position="88"/>
    </location>
</feature>
<feature type="compositionally biased region" description="Basic and acidic residues" evidence="2">
    <location>
        <begin position="586"/>
        <end position="597"/>
    </location>
</feature>
<feature type="compositionally biased region" description="Basic and acidic residues" evidence="2">
    <location>
        <begin position="1025"/>
        <end position="1043"/>
    </location>
</feature>
<feature type="compositionally biased region" description="Low complexity" evidence="2">
    <location>
        <begin position="337"/>
        <end position="365"/>
    </location>
</feature>
<evidence type="ECO:0000256" key="2">
    <source>
        <dbReference type="SAM" id="MobiDB-lite"/>
    </source>
</evidence>
<feature type="coiled-coil region" evidence="1">
    <location>
        <begin position="876"/>
        <end position="934"/>
    </location>
</feature>
<feature type="region of interest" description="Disordered" evidence="2">
    <location>
        <begin position="947"/>
        <end position="1058"/>
    </location>
</feature>
<feature type="region of interest" description="Disordered" evidence="2">
    <location>
        <begin position="437"/>
        <end position="791"/>
    </location>
</feature>
<feature type="compositionally biased region" description="Polar residues" evidence="2">
    <location>
        <begin position="45"/>
        <end position="59"/>
    </location>
</feature>
<organism evidence="3 4">
    <name type="scientific">Psilocybe cf. subviscida</name>
    <dbReference type="NCBI Taxonomy" id="2480587"/>
    <lineage>
        <taxon>Eukaryota</taxon>
        <taxon>Fungi</taxon>
        <taxon>Dikarya</taxon>
        <taxon>Basidiomycota</taxon>
        <taxon>Agaricomycotina</taxon>
        <taxon>Agaricomycetes</taxon>
        <taxon>Agaricomycetidae</taxon>
        <taxon>Agaricales</taxon>
        <taxon>Agaricineae</taxon>
        <taxon>Strophariaceae</taxon>
        <taxon>Psilocybe</taxon>
    </lineage>
</organism>
<feature type="compositionally biased region" description="Polar residues" evidence="2">
    <location>
        <begin position="952"/>
        <end position="984"/>
    </location>
</feature>
<feature type="compositionally biased region" description="Low complexity" evidence="2">
    <location>
        <begin position="67"/>
        <end position="83"/>
    </location>
</feature>
<feature type="compositionally biased region" description="Polar residues" evidence="2">
    <location>
        <begin position="1126"/>
        <end position="1140"/>
    </location>
</feature>
<feature type="compositionally biased region" description="Basic and acidic residues" evidence="2">
    <location>
        <begin position="848"/>
        <end position="857"/>
    </location>
</feature>
<feature type="compositionally biased region" description="Low complexity" evidence="2">
    <location>
        <begin position="395"/>
        <end position="404"/>
    </location>
</feature>
<feature type="region of interest" description="Disordered" evidence="2">
    <location>
        <begin position="224"/>
        <end position="243"/>
    </location>
</feature>
<gene>
    <name evidence="3" type="ORF">D9619_009396</name>
</gene>
<feature type="compositionally biased region" description="Polar residues" evidence="2">
    <location>
        <begin position="366"/>
        <end position="379"/>
    </location>
</feature>
<feature type="compositionally biased region" description="Low complexity" evidence="2">
    <location>
        <begin position="16"/>
        <end position="34"/>
    </location>
</feature>
<feature type="compositionally biased region" description="Low complexity" evidence="2">
    <location>
        <begin position="782"/>
        <end position="791"/>
    </location>
</feature>
<dbReference type="EMBL" id="JAACJJ010000002">
    <property type="protein sequence ID" value="KAF5329313.1"/>
    <property type="molecule type" value="Genomic_DNA"/>
</dbReference>
<feature type="compositionally biased region" description="Acidic residues" evidence="2">
    <location>
        <begin position="1014"/>
        <end position="1024"/>
    </location>
</feature>
<feature type="compositionally biased region" description="Low complexity" evidence="2">
    <location>
        <begin position="830"/>
        <end position="843"/>
    </location>
</feature>
<feature type="region of interest" description="Disordered" evidence="2">
    <location>
        <begin position="807"/>
        <end position="857"/>
    </location>
</feature>
<dbReference type="Proteomes" id="UP000567179">
    <property type="component" value="Unassembled WGS sequence"/>
</dbReference>
<reference evidence="3 4" key="1">
    <citation type="journal article" date="2020" name="ISME J.">
        <title>Uncovering the hidden diversity of litter-decomposition mechanisms in mushroom-forming fungi.</title>
        <authorList>
            <person name="Floudas D."/>
            <person name="Bentzer J."/>
            <person name="Ahren D."/>
            <person name="Johansson T."/>
            <person name="Persson P."/>
            <person name="Tunlid A."/>
        </authorList>
    </citation>
    <scope>NUCLEOTIDE SEQUENCE [LARGE SCALE GENOMIC DNA]</scope>
    <source>
        <strain evidence="3 4">CBS 101986</strain>
    </source>
</reference>
<feature type="compositionally biased region" description="Low complexity" evidence="2">
    <location>
        <begin position="1159"/>
        <end position="1168"/>
    </location>
</feature>
<keyword evidence="1" id="KW-0175">Coiled coil</keyword>
<sequence>MATNTLPPQQKKGNFLSGSISRRASSSSISLSASPKLSPQGIGYSPTNVPAGSGISKTLRSLLPFSGNTKNATTSTSTPTKGPFSGFGTVRKSMARERERQASLSTDATPVVSIGHLQVEEQVPFRRSVSLSRLEKPLPMHPDALFSGEVHMQASERDLGYVLRSPSPVPPLSAELSTIIEADSSGVSKNIPVLLESVSTNQQSPPPAIQRDLLFVEPRVDRLRSGEQSPQVELDPDSSALDLPTDELAEEVREALRKSGSSGGSGKNWFSTDVVIDERRNTHFASSTLNMATVDPDLLALLSPNTATGKDSSPAELDPIDHVSFSPSRATRIRQASSFLPRLRSSNSPSPSPTTPHFSIPHSSPTKASPSTPRANTFNPRIPPSPTLPPPSPSSPRLASSITSTPPRSGLTHASARGTDATSISVALSTPIARRPRTNIFTHLTRASSDVKTPSSTSRLGPRALRQAIHGMTSSDRPHTPNRPLEDANGIQFGRGSLDSRRPQQAGSAAREIGLGRPSLDTPRLNTAAWRVRQRTRSSTSPERAMDLDSSPSPEVPFQGESRHRPSFDSARPSLDTSSRPGSVARMRERERERDQRPPSLRVIDASNDRISPGESDFRTRKRSLSVQEKLHTAAARTQLGSASEYGAGPSRPGSSLSGYGHGARRALGYDPDDPGSVSGGPGPKMEWLGPRTTRAFRDAGLLDFERSRDSPASKSGDGSDSTERILSLRRDRSGSMAASSPLVGQIHGLGGHTTRRSASEYNPAHGRPSSRMGYSEVGGVASTSSARRSSGSFSLYGAGNSAYGQGHQGLLDSPTFTLSSSSRERDTPKSSTSTAPTSVSESFGYPSRERERDKEEVREMKEKHATEMAALLSALSDSQRTVRMLREENGQLRDRFDHFTGVVRENENLRQACAELENACMALRGECTELHHELAAMKNRRALPKLAPSWSEGSARSGSRTPNGKFGQNSPLSMYSTPQFSTQRSREDEDDGLPDSKEDTVYDNTMIIHDDSIDGDDNQDEEDTRTPRYDSEPMTHNTHDPARGLAASHKSTSSLTPTHIRRLSNSSSIFPTVPSNMTMLLHDDGTALADMNRTSADNSQFHFSFPASPAPPIARSAIASPSPSTQATMPTSQPKSHTPSLPPVAFRDFAGPSHRSNKSINSTSSISPTTANFSIMSSSPKSLFLRPEHELLLGDMESLDLGIRGTDNVESSQQARADDDAW</sequence>
<proteinExistence type="predicted"/>
<comment type="caution">
    <text evidence="3">The sequence shown here is derived from an EMBL/GenBank/DDBJ whole genome shotgun (WGS) entry which is preliminary data.</text>
</comment>
<dbReference type="OrthoDB" id="3216045at2759"/>
<evidence type="ECO:0000313" key="3">
    <source>
        <dbReference type="EMBL" id="KAF5329313.1"/>
    </source>
</evidence>
<evidence type="ECO:0000313" key="4">
    <source>
        <dbReference type="Proteomes" id="UP000567179"/>
    </source>
</evidence>
<protein>
    <submittedName>
        <fullName evidence="3">Uncharacterized protein</fullName>
    </submittedName>
</protein>
<feature type="compositionally biased region" description="Polar residues" evidence="2">
    <location>
        <begin position="439"/>
        <end position="459"/>
    </location>
</feature>
<evidence type="ECO:0000256" key="1">
    <source>
        <dbReference type="SAM" id="Coils"/>
    </source>
</evidence>
<feature type="region of interest" description="Disordered" evidence="2">
    <location>
        <begin position="305"/>
        <end position="419"/>
    </location>
</feature>
<feature type="compositionally biased region" description="Basic and acidic residues" evidence="2">
    <location>
        <begin position="722"/>
        <end position="734"/>
    </location>
</feature>
<dbReference type="AlphaFoldDB" id="A0A8H5BU06"/>
<feature type="compositionally biased region" description="Polar residues" evidence="2">
    <location>
        <begin position="1"/>
        <end position="12"/>
    </location>
</feature>
<feature type="compositionally biased region" description="Pro residues" evidence="2">
    <location>
        <begin position="381"/>
        <end position="394"/>
    </location>
</feature>
<name>A0A8H5BU06_9AGAR</name>
<keyword evidence="4" id="KW-1185">Reference proteome</keyword>
<feature type="compositionally biased region" description="Low complexity" evidence="2">
    <location>
        <begin position="1114"/>
        <end position="1125"/>
    </location>
</feature>
<feature type="region of interest" description="Disordered" evidence="2">
    <location>
        <begin position="1114"/>
        <end position="1173"/>
    </location>
</feature>